<evidence type="ECO:0000256" key="1">
    <source>
        <dbReference type="ARBA" id="ARBA00004251"/>
    </source>
</evidence>
<evidence type="ECO:0000256" key="10">
    <source>
        <dbReference type="ARBA" id="ARBA00023170"/>
    </source>
</evidence>
<dbReference type="InterPro" id="IPR000719">
    <property type="entry name" value="Prot_kinase_dom"/>
</dbReference>
<dbReference type="GO" id="GO:0038062">
    <property type="term" value="F:protein tyrosine kinase collagen receptor activity"/>
    <property type="evidence" value="ECO:0007669"/>
    <property type="project" value="TreeGrafter"/>
</dbReference>
<evidence type="ECO:0000259" key="15">
    <source>
        <dbReference type="PROSITE" id="PS50022"/>
    </source>
</evidence>
<evidence type="ECO:0000256" key="12">
    <source>
        <dbReference type="SAM" id="MobiDB-lite"/>
    </source>
</evidence>
<dbReference type="AlphaFoldDB" id="A0A195DAJ7"/>
<dbReference type="GO" id="GO:0043235">
    <property type="term" value="C:receptor complex"/>
    <property type="evidence" value="ECO:0007669"/>
    <property type="project" value="TreeGrafter"/>
</dbReference>
<dbReference type="InterPro" id="IPR008266">
    <property type="entry name" value="Tyr_kinase_AS"/>
</dbReference>
<dbReference type="FunFam" id="1.10.510.10:FF:000053">
    <property type="entry name" value="Epithelial discoidin domain-containing receptor 1"/>
    <property type="match status" value="1"/>
</dbReference>
<dbReference type="InterPro" id="IPR001245">
    <property type="entry name" value="Ser-Thr/Tyr_kinase_cat_dom"/>
</dbReference>
<evidence type="ECO:0000313" key="16">
    <source>
        <dbReference type="EMBL" id="KYN09935.1"/>
    </source>
</evidence>
<reference evidence="16 17" key="1">
    <citation type="submission" date="2015-09" db="EMBL/GenBank/DDBJ databases">
        <title>Trachymyrmex cornetzi WGS genome.</title>
        <authorList>
            <person name="Nygaard S."/>
            <person name="Hu H."/>
            <person name="Boomsma J."/>
            <person name="Zhang G."/>
        </authorList>
    </citation>
    <scope>NUCLEOTIDE SEQUENCE [LARGE SCALE GENOMIC DNA]</scope>
    <source>
        <strain evidence="16">Tcor2-1</strain>
        <tissue evidence="16">Whole body</tissue>
    </source>
</reference>
<dbReference type="GO" id="GO:0005518">
    <property type="term" value="F:collagen binding"/>
    <property type="evidence" value="ECO:0007669"/>
    <property type="project" value="TreeGrafter"/>
</dbReference>
<dbReference type="Gene3D" id="3.30.200.20">
    <property type="entry name" value="Phosphorylase Kinase, domain 1"/>
    <property type="match status" value="2"/>
</dbReference>
<dbReference type="GO" id="GO:0010976">
    <property type="term" value="P:positive regulation of neuron projection development"/>
    <property type="evidence" value="ECO:0007669"/>
    <property type="project" value="TreeGrafter"/>
</dbReference>
<protein>
    <submittedName>
        <fullName evidence="16">Discoidin domain-containing receptor 2</fullName>
    </submittedName>
</protein>
<dbReference type="GO" id="GO:0051897">
    <property type="term" value="P:positive regulation of phosphatidylinositol 3-kinase/protein kinase B signal transduction"/>
    <property type="evidence" value="ECO:0007669"/>
    <property type="project" value="TreeGrafter"/>
</dbReference>
<dbReference type="SUPFAM" id="SSF56112">
    <property type="entry name" value="Protein kinase-like (PK-like)"/>
    <property type="match status" value="1"/>
</dbReference>
<keyword evidence="9" id="KW-1015">Disulfide bond</keyword>
<dbReference type="PANTHER" id="PTHR24416:SF580">
    <property type="entry name" value="DISCOIDIN DOMAIN RECEPTOR, ISOFORM F"/>
    <property type="match status" value="1"/>
</dbReference>
<feature type="compositionally biased region" description="Pro residues" evidence="12">
    <location>
        <begin position="639"/>
        <end position="654"/>
    </location>
</feature>
<evidence type="ECO:0000256" key="9">
    <source>
        <dbReference type="ARBA" id="ARBA00023157"/>
    </source>
</evidence>
<dbReference type="PRINTS" id="PR00109">
    <property type="entry name" value="TYRKINASE"/>
</dbReference>
<feature type="transmembrane region" description="Helical" evidence="13">
    <location>
        <begin position="396"/>
        <end position="420"/>
    </location>
</feature>
<evidence type="ECO:0000256" key="6">
    <source>
        <dbReference type="ARBA" id="ARBA00022840"/>
    </source>
</evidence>
<dbReference type="InterPro" id="IPR000421">
    <property type="entry name" value="FA58C"/>
</dbReference>
<organism evidence="16 17">
    <name type="scientific">Trachymyrmex cornetzi</name>
    <dbReference type="NCBI Taxonomy" id="471704"/>
    <lineage>
        <taxon>Eukaryota</taxon>
        <taxon>Metazoa</taxon>
        <taxon>Ecdysozoa</taxon>
        <taxon>Arthropoda</taxon>
        <taxon>Hexapoda</taxon>
        <taxon>Insecta</taxon>
        <taxon>Pterygota</taxon>
        <taxon>Neoptera</taxon>
        <taxon>Endopterygota</taxon>
        <taxon>Hymenoptera</taxon>
        <taxon>Apocrita</taxon>
        <taxon>Aculeata</taxon>
        <taxon>Formicoidea</taxon>
        <taxon>Formicidae</taxon>
        <taxon>Myrmicinae</taxon>
        <taxon>Trachymyrmex</taxon>
    </lineage>
</organism>
<evidence type="ECO:0000259" key="14">
    <source>
        <dbReference type="PROSITE" id="PS50011"/>
    </source>
</evidence>
<feature type="domain" description="F5/8 type C" evidence="15">
    <location>
        <begin position="1"/>
        <end position="109"/>
    </location>
</feature>
<dbReference type="Pfam" id="PF21114">
    <property type="entry name" value="DDR1-2_DS-like"/>
    <property type="match status" value="1"/>
</dbReference>
<keyword evidence="10 16" id="KW-0675">Receptor</keyword>
<evidence type="ECO:0000256" key="7">
    <source>
        <dbReference type="ARBA" id="ARBA00022989"/>
    </source>
</evidence>
<keyword evidence="4" id="KW-0732">Signal</keyword>
<accession>A0A195DAJ7</accession>
<dbReference type="InterPro" id="IPR048525">
    <property type="entry name" value="DDR1-2_DS-like"/>
</dbReference>
<feature type="region of interest" description="Disordered" evidence="12">
    <location>
        <begin position="639"/>
        <end position="667"/>
    </location>
</feature>
<dbReference type="PROSITE" id="PS50011">
    <property type="entry name" value="PROTEIN_KINASE_DOM"/>
    <property type="match status" value="1"/>
</dbReference>
<dbReference type="Gene3D" id="1.10.510.10">
    <property type="entry name" value="Transferase(Phosphotransferase) domain 1"/>
    <property type="match status" value="1"/>
</dbReference>
<dbReference type="Gene3D" id="2.60.120.260">
    <property type="entry name" value="Galactose-binding domain-like"/>
    <property type="match status" value="1"/>
</dbReference>
<dbReference type="PANTHER" id="PTHR24416">
    <property type="entry name" value="TYROSINE-PROTEIN KINASE RECEPTOR"/>
    <property type="match status" value="1"/>
</dbReference>
<dbReference type="Pfam" id="PF00754">
    <property type="entry name" value="F5_F8_type_C"/>
    <property type="match status" value="1"/>
</dbReference>
<dbReference type="EMBL" id="KQ981063">
    <property type="protein sequence ID" value="KYN09935.1"/>
    <property type="molecule type" value="Genomic_DNA"/>
</dbReference>
<dbReference type="PROSITE" id="PS00109">
    <property type="entry name" value="PROTEIN_KINASE_TYR"/>
    <property type="match status" value="1"/>
</dbReference>
<keyword evidence="5" id="KW-0547">Nucleotide-binding</keyword>
<dbReference type="InterPro" id="IPR020635">
    <property type="entry name" value="Tyr_kinase_cat_dom"/>
</dbReference>
<evidence type="ECO:0000256" key="4">
    <source>
        <dbReference type="ARBA" id="ARBA00022729"/>
    </source>
</evidence>
<evidence type="ECO:0000256" key="2">
    <source>
        <dbReference type="ARBA" id="ARBA00022475"/>
    </source>
</evidence>
<evidence type="ECO:0000256" key="3">
    <source>
        <dbReference type="ARBA" id="ARBA00022692"/>
    </source>
</evidence>
<dbReference type="PROSITE" id="PS50022">
    <property type="entry name" value="FA58C_3"/>
    <property type="match status" value="1"/>
</dbReference>
<dbReference type="GO" id="GO:0005886">
    <property type="term" value="C:plasma membrane"/>
    <property type="evidence" value="ECO:0007669"/>
    <property type="project" value="UniProtKB-SubCell"/>
</dbReference>
<dbReference type="InterPro" id="IPR011009">
    <property type="entry name" value="Kinase-like_dom_sf"/>
</dbReference>
<dbReference type="Gene3D" id="2.60.120.1190">
    <property type="match status" value="1"/>
</dbReference>
<name>A0A195DAJ7_9HYME</name>
<evidence type="ECO:0000256" key="11">
    <source>
        <dbReference type="ARBA" id="ARBA00023180"/>
    </source>
</evidence>
<gene>
    <name evidence="16" type="ORF">ALC57_17932</name>
</gene>
<keyword evidence="17" id="KW-1185">Reference proteome</keyword>
<evidence type="ECO:0000256" key="13">
    <source>
        <dbReference type="SAM" id="Phobius"/>
    </source>
</evidence>
<dbReference type="Pfam" id="PF07714">
    <property type="entry name" value="PK_Tyr_Ser-Thr"/>
    <property type="match status" value="1"/>
</dbReference>
<feature type="domain" description="Protein kinase" evidence="14">
    <location>
        <begin position="690"/>
        <end position="1062"/>
    </location>
</feature>
<dbReference type="GO" id="GO:0005524">
    <property type="term" value="F:ATP binding"/>
    <property type="evidence" value="ECO:0007669"/>
    <property type="project" value="UniProtKB-KW"/>
</dbReference>
<evidence type="ECO:0000256" key="8">
    <source>
        <dbReference type="ARBA" id="ARBA00023136"/>
    </source>
</evidence>
<dbReference type="PROSITE" id="PS01286">
    <property type="entry name" value="FA58C_2"/>
    <property type="match status" value="1"/>
</dbReference>
<dbReference type="InterPro" id="IPR008979">
    <property type="entry name" value="Galactose-bd-like_sf"/>
</dbReference>
<dbReference type="SUPFAM" id="SSF49785">
    <property type="entry name" value="Galactose-binding domain-like"/>
    <property type="match status" value="1"/>
</dbReference>
<proteinExistence type="predicted"/>
<keyword evidence="2" id="KW-1003">Cell membrane</keyword>
<sequence>MVTKEGKEYLEVNLHTPRLLTSTKTQGRFGNGNGVEYTEEYFVEYWRPGFNKWVRWRNRRGIELLVGNNNPYSEEEQIFDPAIIATKIRFIPYTSHMRTVCMRVELYGCSWTDIELCSTIIVMRYFLHLTKALSLLSSTVTKLQNGYNKYNKQIDEGLVSYSMPQGIKRGSEVDLSDRTYDGREEAGYLSGGLGQLVDGQKGPDNFRLDVSGNGKGYEWVGWRNDTPNMLGRPVEITFEFDYSRNFTAIHLHMNNYFTKDVQVFSYAKVYLGTGGNQFTGEPVHFSYIPDQVLEQAREVTIKLHSRAGRFLKLQLYFAARWIMLSEVIFESVISEWNNTEDEEAKNKSAIVLATGSPYQNNEGPLQRDEVKATFNKEESKDNTFPDKSKEPESKQFVGLVIGILTTVIVMLLAAIMFIFYRNRRLKAALAPSNFYDQQDSSHVSPSLFYHTSLRVFFDNPISSTAKCINDNARYLATGLRGRGGRGQGTNLPPASGAVPSSHLQHDNAAITQNRHGLHRPFNITKDISTSVFADFDPVLTWIVSCYRGNSNGLSRVTVKPRFRISAPGFTTAAQRSWNSRQTIPLRINEVQPVIPLLLNSTINLARPIPAVQEYPSNPPPIPPPPEKYYASTEICKSPLPPLPPSPTPSTPPPMSAKASSSVTSYSPEDMLTEEEDEIPECVLDFPREKLNIVENLGCGYFGDVHLCEVDRFPGYDEVFRNTSSDLVIVKSLKPGSSDALRNGQRSASYRIHCTGPTTRCRRSSKRMIPADRITDGIVYKTHFANWEKPANPVLSREMDATHVRAQSFSRWPLFFSTPFFLLVTTNSRSAKKIEFQQEAKRLVRLADRNVARLLGASLENDPMCIVLENGEYGDLNQYLQSHIAETSNLHTAKTLSFGTLVYMATQIASGMKYLEEMDFVHRDLATRNCLVCRGYTVKVSDLGSGRSAYAADYFRVEGRPPLPIRWMPWESMLMGRHTCKGDVWAFAVTLWEILTFAREQPFEEFPDHRIVENATYFYQEDERRMILPLPKNCPKEIYDLMRECWQRNDVDRPNFREIHLFLQRKNLGYKPGESNDT</sequence>
<dbReference type="Proteomes" id="UP000078492">
    <property type="component" value="Unassembled WGS sequence"/>
</dbReference>
<keyword evidence="11" id="KW-0325">Glycoprotein</keyword>
<dbReference type="InterPro" id="IPR050122">
    <property type="entry name" value="RTK"/>
</dbReference>
<dbReference type="SMART" id="SM00219">
    <property type="entry name" value="TyrKc"/>
    <property type="match status" value="1"/>
</dbReference>
<feature type="compositionally biased region" description="Low complexity" evidence="12">
    <location>
        <begin position="655"/>
        <end position="666"/>
    </location>
</feature>
<keyword evidence="8 13" id="KW-0472">Membrane</keyword>
<evidence type="ECO:0000256" key="5">
    <source>
        <dbReference type="ARBA" id="ARBA00022741"/>
    </source>
</evidence>
<keyword evidence="7 13" id="KW-1133">Transmembrane helix</keyword>
<keyword evidence="3 13" id="KW-0812">Transmembrane</keyword>
<comment type="subcellular location">
    <subcellularLocation>
        <location evidence="1">Cell membrane</location>
        <topology evidence="1">Single-pass type I membrane protein</topology>
    </subcellularLocation>
</comment>
<evidence type="ECO:0000313" key="17">
    <source>
        <dbReference type="Proteomes" id="UP000078492"/>
    </source>
</evidence>
<keyword evidence="6" id="KW-0067">ATP-binding</keyword>
<feature type="region of interest" description="Disordered" evidence="12">
    <location>
        <begin position="481"/>
        <end position="502"/>
    </location>
</feature>